<dbReference type="GO" id="GO:0016887">
    <property type="term" value="F:ATP hydrolysis activity"/>
    <property type="evidence" value="ECO:0007669"/>
    <property type="project" value="InterPro"/>
</dbReference>
<evidence type="ECO:0000313" key="9">
    <source>
        <dbReference type="Proteomes" id="UP000256542"/>
    </source>
</evidence>
<dbReference type="SMART" id="SM00382">
    <property type="entry name" value="AAA"/>
    <property type="match status" value="1"/>
</dbReference>
<evidence type="ECO:0000256" key="2">
    <source>
        <dbReference type="ARBA" id="ARBA00022448"/>
    </source>
</evidence>
<feature type="domain" description="ABC transporter" evidence="7">
    <location>
        <begin position="3"/>
        <end position="234"/>
    </location>
</feature>
<dbReference type="InterPro" id="IPR027417">
    <property type="entry name" value="P-loop_NTPase"/>
</dbReference>
<dbReference type="PROSITE" id="PS50893">
    <property type="entry name" value="ABC_TRANSPORTER_2"/>
    <property type="match status" value="1"/>
</dbReference>
<organism evidence="8 9">
    <name type="scientific">Marinomonas pollencensis</name>
    <dbReference type="NCBI Taxonomy" id="491954"/>
    <lineage>
        <taxon>Bacteria</taxon>
        <taxon>Pseudomonadati</taxon>
        <taxon>Pseudomonadota</taxon>
        <taxon>Gammaproteobacteria</taxon>
        <taxon>Oceanospirillales</taxon>
        <taxon>Oceanospirillaceae</taxon>
        <taxon>Marinomonas</taxon>
    </lineage>
</organism>
<dbReference type="InterPro" id="IPR003439">
    <property type="entry name" value="ABC_transporter-like_ATP-bd"/>
</dbReference>
<evidence type="ECO:0000256" key="4">
    <source>
        <dbReference type="ARBA" id="ARBA00022840"/>
    </source>
</evidence>
<protein>
    <submittedName>
        <fullName evidence="8">Iron complex transport system ATP-binding protein</fullName>
    </submittedName>
</protein>
<keyword evidence="2" id="KW-0813">Transport</keyword>
<dbReference type="EMBL" id="QUNG01000014">
    <property type="protein sequence ID" value="REG81449.1"/>
    <property type="molecule type" value="Genomic_DNA"/>
</dbReference>
<dbReference type="Pfam" id="PF00005">
    <property type="entry name" value="ABC_tran"/>
    <property type="match status" value="1"/>
</dbReference>
<dbReference type="GO" id="GO:0005524">
    <property type="term" value="F:ATP binding"/>
    <property type="evidence" value="ECO:0007669"/>
    <property type="project" value="UniProtKB-KW"/>
</dbReference>
<sequence length="251" mass="28308">MNLKVENVSYRLGKKVLLDNVSLSLQERERVAIIGPNGSGKSTLLRLICGLNKPTQGEVLLAGRCVHRYPRRRLAQSLAFVQQKANTEDIVRAEEAVSLGRTPWIKPFEAWSEYHQGFVEKALLQVDMQDKRHQYWHTLSGGEQQRLHIARALAQNTPFIVMDEPTNHLDIKQQLGVLSLIHHIERTMLVAVHDLNHAMRFDRVIVLKDGGVVAQGAPETLITEALIKEVFEVESRVIKSMGFASNVQLIA</sequence>
<dbReference type="Proteomes" id="UP000256542">
    <property type="component" value="Unassembled WGS sequence"/>
</dbReference>
<dbReference type="PANTHER" id="PTHR42794">
    <property type="entry name" value="HEMIN IMPORT ATP-BINDING PROTEIN HMUV"/>
    <property type="match status" value="1"/>
</dbReference>
<name>A0A3E0DFI3_9GAMM</name>
<comment type="caution">
    <text evidence="8">The sequence shown here is derived from an EMBL/GenBank/DDBJ whole genome shotgun (WGS) entry which is preliminary data.</text>
</comment>
<evidence type="ECO:0000259" key="7">
    <source>
        <dbReference type="PROSITE" id="PS50893"/>
    </source>
</evidence>
<reference evidence="8 9" key="1">
    <citation type="submission" date="2018-08" db="EMBL/GenBank/DDBJ databases">
        <title>Genomic Encyclopedia of Type Strains, Phase III (KMG-III): the genomes of soil and plant-associated and newly described type strains.</title>
        <authorList>
            <person name="Whitman W."/>
        </authorList>
    </citation>
    <scope>NUCLEOTIDE SEQUENCE [LARGE SCALE GENOMIC DNA]</scope>
    <source>
        <strain evidence="8 9">CECT 7375</strain>
    </source>
</reference>
<keyword evidence="3" id="KW-0547">Nucleotide-binding</keyword>
<keyword evidence="9" id="KW-1185">Reference proteome</keyword>
<dbReference type="InterPro" id="IPR003593">
    <property type="entry name" value="AAA+_ATPase"/>
</dbReference>
<evidence type="ECO:0000313" key="8">
    <source>
        <dbReference type="EMBL" id="REG81449.1"/>
    </source>
</evidence>
<gene>
    <name evidence="8" type="ORF">DFP81_11436</name>
</gene>
<dbReference type="CDD" id="cd03214">
    <property type="entry name" value="ABC_Iron-Siderophores_B12_Hemin"/>
    <property type="match status" value="1"/>
</dbReference>
<accession>A0A3E0DFI3</accession>
<evidence type="ECO:0000256" key="6">
    <source>
        <dbReference type="ARBA" id="ARBA00037066"/>
    </source>
</evidence>
<comment type="function">
    <text evidence="6">Part of the ABC transporter complex HmuTUV involved in hemin import. Responsible for energy coupling to the transport system.</text>
</comment>
<keyword evidence="4 8" id="KW-0067">ATP-binding</keyword>
<evidence type="ECO:0000256" key="5">
    <source>
        <dbReference type="ARBA" id="ARBA00022967"/>
    </source>
</evidence>
<keyword evidence="5" id="KW-1278">Translocase</keyword>
<evidence type="ECO:0000256" key="1">
    <source>
        <dbReference type="ARBA" id="ARBA00005417"/>
    </source>
</evidence>
<dbReference type="Gene3D" id="3.40.50.300">
    <property type="entry name" value="P-loop containing nucleotide triphosphate hydrolases"/>
    <property type="match status" value="1"/>
</dbReference>
<dbReference type="RefSeq" id="WP_115898815.1">
    <property type="nucleotide sequence ID" value="NZ_QUNG01000014.1"/>
</dbReference>
<dbReference type="PANTHER" id="PTHR42794:SF1">
    <property type="entry name" value="HEMIN IMPORT ATP-BINDING PROTEIN HMUV"/>
    <property type="match status" value="1"/>
</dbReference>
<dbReference type="FunFam" id="3.40.50.300:FF:000134">
    <property type="entry name" value="Iron-enterobactin ABC transporter ATP-binding protein"/>
    <property type="match status" value="1"/>
</dbReference>
<dbReference type="OrthoDB" id="6461291at2"/>
<comment type="similarity">
    <text evidence="1">Belongs to the ABC transporter superfamily.</text>
</comment>
<dbReference type="SUPFAM" id="SSF52540">
    <property type="entry name" value="P-loop containing nucleoside triphosphate hydrolases"/>
    <property type="match status" value="1"/>
</dbReference>
<dbReference type="AlphaFoldDB" id="A0A3E0DFI3"/>
<evidence type="ECO:0000256" key="3">
    <source>
        <dbReference type="ARBA" id="ARBA00022741"/>
    </source>
</evidence>
<proteinExistence type="inferred from homology"/>